<dbReference type="AlphaFoldDB" id="A0A4R1HD88"/>
<evidence type="ECO:0000313" key="2">
    <source>
        <dbReference type="Proteomes" id="UP000295560"/>
    </source>
</evidence>
<dbReference type="RefSeq" id="WP_207908809.1">
    <property type="nucleotide sequence ID" value="NZ_SMFZ01000002.1"/>
</dbReference>
<accession>A0A4R1HD88</accession>
<proteinExistence type="predicted"/>
<evidence type="ECO:0008006" key="3">
    <source>
        <dbReference type="Google" id="ProtNLM"/>
    </source>
</evidence>
<comment type="caution">
    <text evidence="1">The sequence shown here is derived from an EMBL/GenBank/DDBJ whole genome shotgun (WGS) entry which is preliminary data.</text>
</comment>
<sequence length="344" mass="38214">MDQRDDAWLRARRHLQANRYELGMAAHRELYPDTARVAGTPLLTAPQWMPVAPIPLDVVVLERADSPLHGTPPPRYSEIMARLARPAVFENRPTYRLLDAVLDGDRPHMRFGDGRYFDGVDTGEAVAHEFAEAHLTRTNGTFEQSHCSKVPFVGQGGGARSAIGDPVDPSRRPVNVAISAITIRRDDRSSFLVHHRDPARVAHAGGLLQVLPVGIFQPVSPDTAEHDFDLWRCLQREFVEELLGEPEATGRVEYERWEGMHPFVLGMGVDPLTLATDLLVAVVVDPSAYDRTFAARVAENDEGTVSEHPFTADVVDRLVHEERMQAAGAAVVALAWKYRDELLS</sequence>
<dbReference type="EMBL" id="SMFZ01000002">
    <property type="protein sequence ID" value="TCK20017.1"/>
    <property type="molecule type" value="Genomic_DNA"/>
</dbReference>
<evidence type="ECO:0000313" key="1">
    <source>
        <dbReference type="EMBL" id="TCK20017.1"/>
    </source>
</evidence>
<keyword evidence="2" id="KW-1185">Reference proteome</keyword>
<organism evidence="1 2">
    <name type="scientific">Pseudonocardia endophytica</name>
    <dbReference type="NCBI Taxonomy" id="401976"/>
    <lineage>
        <taxon>Bacteria</taxon>
        <taxon>Bacillati</taxon>
        <taxon>Actinomycetota</taxon>
        <taxon>Actinomycetes</taxon>
        <taxon>Pseudonocardiales</taxon>
        <taxon>Pseudonocardiaceae</taxon>
        <taxon>Pseudonocardia</taxon>
    </lineage>
</organism>
<protein>
    <recommendedName>
        <fullName evidence="3">Nudix hydrolase domain-containing protein</fullName>
    </recommendedName>
</protein>
<name>A0A4R1HD88_PSEEN</name>
<dbReference type="Proteomes" id="UP000295560">
    <property type="component" value="Unassembled WGS sequence"/>
</dbReference>
<gene>
    <name evidence="1" type="ORF">EV378_3964</name>
</gene>
<reference evidence="1 2" key="1">
    <citation type="submission" date="2019-03" db="EMBL/GenBank/DDBJ databases">
        <title>Sequencing the genomes of 1000 actinobacteria strains.</title>
        <authorList>
            <person name="Klenk H.-P."/>
        </authorList>
    </citation>
    <scope>NUCLEOTIDE SEQUENCE [LARGE SCALE GENOMIC DNA]</scope>
    <source>
        <strain evidence="1 2">DSM 44969</strain>
    </source>
</reference>